<proteinExistence type="predicted"/>
<dbReference type="Gene3D" id="1.10.510.10">
    <property type="entry name" value="Transferase(Phosphotransferase) domain 1"/>
    <property type="match status" value="1"/>
</dbReference>
<dbReference type="EMBL" id="JAPFFF010000009">
    <property type="protein sequence ID" value="KAK8883162.1"/>
    <property type="molecule type" value="Genomic_DNA"/>
</dbReference>
<feature type="region of interest" description="Disordered" evidence="3">
    <location>
        <begin position="402"/>
        <end position="422"/>
    </location>
</feature>
<dbReference type="InterPro" id="IPR008271">
    <property type="entry name" value="Ser/Thr_kinase_AS"/>
</dbReference>
<dbReference type="Proteomes" id="UP001470230">
    <property type="component" value="Unassembled WGS sequence"/>
</dbReference>
<dbReference type="InterPro" id="IPR050117">
    <property type="entry name" value="MAPK"/>
</dbReference>
<protein>
    <recommendedName>
        <fullName evidence="4">Protein kinase domain-containing protein</fullName>
    </recommendedName>
</protein>
<feature type="compositionally biased region" description="Polar residues" evidence="3">
    <location>
        <begin position="449"/>
        <end position="467"/>
    </location>
</feature>
<name>A0ABR2JWA5_9EUKA</name>
<dbReference type="PROSITE" id="PS00108">
    <property type="entry name" value="PROTEIN_KINASE_ST"/>
    <property type="match status" value="1"/>
</dbReference>
<dbReference type="PROSITE" id="PS50011">
    <property type="entry name" value="PROTEIN_KINASE_DOM"/>
    <property type="match status" value="1"/>
</dbReference>
<dbReference type="Gene3D" id="3.30.200.20">
    <property type="entry name" value="Phosphorylase Kinase, domain 1"/>
    <property type="match status" value="1"/>
</dbReference>
<evidence type="ECO:0000313" key="5">
    <source>
        <dbReference type="EMBL" id="KAK8883162.1"/>
    </source>
</evidence>
<dbReference type="PANTHER" id="PTHR24055">
    <property type="entry name" value="MITOGEN-ACTIVATED PROTEIN KINASE"/>
    <property type="match status" value="1"/>
</dbReference>
<keyword evidence="1" id="KW-0547">Nucleotide-binding</keyword>
<accession>A0ABR2JWA5</accession>
<evidence type="ECO:0000256" key="2">
    <source>
        <dbReference type="ARBA" id="ARBA00022840"/>
    </source>
</evidence>
<dbReference type="Pfam" id="PF00069">
    <property type="entry name" value="Pkinase"/>
    <property type="match status" value="1"/>
</dbReference>
<dbReference type="InterPro" id="IPR000719">
    <property type="entry name" value="Prot_kinase_dom"/>
</dbReference>
<organism evidence="5 6">
    <name type="scientific">Tritrichomonas musculus</name>
    <dbReference type="NCBI Taxonomy" id="1915356"/>
    <lineage>
        <taxon>Eukaryota</taxon>
        <taxon>Metamonada</taxon>
        <taxon>Parabasalia</taxon>
        <taxon>Tritrichomonadida</taxon>
        <taxon>Tritrichomonadidae</taxon>
        <taxon>Tritrichomonas</taxon>
    </lineage>
</organism>
<dbReference type="SUPFAM" id="SSF56112">
    <property type="entry name" value="Protein kinase-like (PK-like)"/>
    <property type="match status" value="1"/>
</dbReference>
<evidence type="ECO:0000259" key="4">
    <source>
        <dbReference type="PROSITE" id="PS50011"/>
    </source>
</evidence>
<sequence>MNKEIFGKDYLLIESCGEGSFAEVFKAQSRSTGKYYAIKRLKQRYRSLDQVSHINEIVILRSIGQHPNIIKLEDVLYNSESGSVALVFEFMEHNLYELLSGKVESQINCNNSKNIEPITLIIIYQILKALAHIHSNYIFHRDIKPENILINHETLVTKLIDFGSARLSSVRGPFTDYITTRWYRAPECILTSGSYGPSVDIWAVGCILFEIMSGKPLFPGKNEIDQITKINQIIGTPSNETLAQFANNPSQNAPLSNFSFNFQKRQPLNLSILLQTTNTNLVDLMKSMLEYNPIDRISAENALDHDAFAEIRKYEKEWQQIYEKSETTLPMPKFVLERMCNDATNEIPTNENYNSSNENINNDNINHININQNLKQSNSIAYDNHNHNKNLTNNFNLNKNNNFNGMNTSTSNNPNQNDENTENNSVFLTKKIHLRDNGSAFLANKDTNKQQLQLPPNDISNGHQDNAPSKKKYNLIEARRLAAQRIRNYQAANHTLSKKSQEREKQKSLPYNFGRMNDHRNYCHPTGTSHKLSGISYQKPNPDIVVPQIPHNIIKKLG</sequence>
<feature type="region of interest" description="Disordered" evidence="3">
    <location>
        <begin position="445"/>
        <end position="469"/>
    </location>
</feature>
<dbReference type="SMART" id="SM00220">
    <property type="entry name" value="S_TKc"/>
    <property type="match status" value="1"/>
</dbReference>
<reference evidence="5 6" key="1">
    <citation type="submission" date="2024-04" db="EMBL/GenBank/DDBJ databases">
        <title>Tritrichomonas musculus Genome.</title>
        <authorList>
            <person name="Alves-Ferreira E."/>
            <person name="Grigg M."/>
            <person name="Lorenzi H."/>
            <person name="Galac M."/>
        </authorList>
    </citation>
    <scope>NUCLEOTIDE SEQUENCE [LARGE SCALE GENOMIC DNA]</scope>
    <source>
        <strain evidence="5 6">EAF2021</strain>
    </source>
</reference>
<dbReference type="InterPro" id="IPR011009">
    <property type="entry name" value="Kinase-like_dom_sf"/>
</dbReference>
<evidence type="ECO:0000256" key="1">
    <source>
        <dbReference type="ARBA" id="ARBA00022741"/>
    </source>
</evidence>
<evidence type="ECO:0000256" key="3">
    <source>
        <dbReference type="SAM" id="MobiDB-lite"/>
    </source>
</evidence>
<evidence type="ECO:0000313" key="6">
    <source>
        <dbReference type="Proteomes" id="UP001470230"/>
    </source>
</evidence>
<gene>
    <name evidence="5" type="ORF">M9Y10_045810</name>
</gene>
<feature type="domain" description="Protein kinase" evidence="4">
    <location>
        <begin position="10"/>
        <end position="308"/>
    </location>
</feature>
<keyword evidence="2" id="KW-0067">ATP-binding</keyword>
<comment type="caution">
    <text evidence="5">The sequence shown here is derived from an EMBL/GenBank/DDBJ whole genome shotgun (WGS) entry which is preliminary data.</text>
</comment>
<keyword evidence="6" id="KW-1185">Reference proteome</keyword>